<feature type="region of interest" description="Disordered" evidence="5">
    <location>
        <begin position="341"/>
        <end position="374"/>
    </location>
</feature>
<dbReference type="AlphaFoldDB" id="A0A518AIM4"/>
<feature type="domain" description="Cytochrome c" evidence="6">
    <location>
        <begin position="27"/>
        <end position="119"/>
    </location>
</feature>
<feature type="compositionally biased region" description="Basic and acidic residues" evidence="5">
    <location>
        <begin position="350"/>
        <end position="360"/>
    </location>
</feature>
<evidence type="ECO:0000256" key="2">
    <source>
        <dbReference type="ARBA" id="ARBA00022723"/>
    </source>
</evidence>
<keyword evidence="2 4" id="KW-0479">Metal-binding</keyword>
<dbReference type="Pfam" id="PF07635">
    <property type="entry name" value="PSCyt1"/>
    <property type="match status" value="1"/>
</dbReference>
<dbReference type="GO" id="GO:0046872">
    <property type="term" value="F:metal ion binding"/>
    <property type="evidence" value="ECO:0007669"/>
    <property type="project" value="UniProtKB-KW"/>
</dbReference>
<dbReference type="RefSeq" id="WP_145245549.1">
    <property type="nucleotide sequence ID" value="NZ_CP036278.1"/>
</dbReference>
<dbReference type="KEGG" id="amuc:Pan181_07720"/>
<evidence type="ECO:0000256" key="3">
    <source>
        <dbReference type="ARBA" id="ARBA00023004"/>
    </source>
</evidence>
<dbReference type="Gene3D" id="3.80.10.10">
    <property type="entry name" value="Ribonuclease Inhibitor"/>
    <property type="match status" value="1"/>
</dbReference>
<dbReference type="SUPFAM" id="SSF46626">
    <property type="entry name" value="Cytochrome c"/>
    <property type="match status" value="1"/>
</dbReference>
<dbReference type="OrthoDB" id="229325at2"/>
<dbReference type="GO" id="GO:0009055">
    <property type="term" value="F:electron transfer activity"/>
    <property type="evidence" value="ECO:0007669"/>
    <property type="project" value="InterPro"/>
</dbReference>
<dbReference type="GO" id="GO:0020037">
    <property type="term" value="F:heme binding"/>
    <property type="evidence" value="ECO:0007669"/>
    <property type="project" value="InterPro"/>
</dbReference>
<evidence type="ECO:0000259" key="6">
    <source>
        <dbReference type="PROSITE" id="PS51007"/>
    </source>
</evidence>
<evidence type="ECO:0000313" key="8">
    <source>
        <dbReference type="Proteomes" id="UP000315750"/>
    </source>
</evidence>
<keyword evidence="1 4" id="KW-0349">Heme</keyword>
<organism evidence="7 8">
    <name type="scientific">Aeoliella mucimassa</name>
    <dbReference type="NCBI Taxonomy" id="2527972"/>
    <lineage>
        <taxon>Bacteria</taxon>
        <taxon>Pseudomonadati</taxon>
        <taxon>Planctomycetota</taxon>
        <taxon>Planctomycetia</taxon>
        <taxon>Pirellulales</taxon>
        <taxon>Lacipirellulaceae</taxon>
        <taxon>Aeoliella</taxon>
    </lineage>
</organism>
<keyword evidence="8" id="KW-1185">Reference proteome</keyword>
<dbReference type="PROSITE" id="PS51007">
    <property type="entry name" value="CYTC"/>
    <property type="match status" value="1"/>
</dbReference>
<proteinExistence type="predicted"/>
<dbReference type="SUPFAM" id="SSF52047">
    <property type="entry name" value="RNI-like"/>
    <property type="match status" value="1"/>
</dbReference>
<keyword evidence="3 4" id="KW-0408">Iron</keyword>
<evidence type="ECO:0000256" key="5">
    <source>
        <dbReference type="SAM" id="MobiDB-lite"/>
    </source>
</evidence>
<dbReference type="InterPro" id="IPR011429">
    <property type="entry name" value="Cyt_c_Planctomycete-type"/>
</dbReference>
<protein>
    <submittedName>
        <fullName evidence="7">Planctomycete cytochrome C</fullName>
    </submittedName>
</protein>
<dbReference type="Proteomes" id="UP000315750">
    <property type="component" value="Chromosome"/>
</dbReference>
<gene>
    <name evidence="7" type="ORF">Pan181_07720</name>
</gene>
<evidence type="ECO:0000256" key="4">
    <source>
        <dbReference type="PROSITE-ProRule" id="PRU00433"/>
    </source>
</evidence>
<dbReference type="EMBL" id="CP036278">
    <property type="protein sequence ID" value="QDU54589.1"/>
    <property type="molecule type" value="Genomic_DNA"/>
</dbReference>
<accession>A0A518AIM4</accession>
<dbReference type="PANTHER" id="PTHR35889">
    <property type="entry name" value="CYCLOINULO-OLIGOSACCHARIDE FRUCTANOTRANSFERASE-RELATED"/>
    <property type="match status" value="1"/>
</dbReference>
<dbReference type="InterPro" id="IPR036909">
    <property type="entry name" value="Cyt_c-like_dom_sf"/>
</dbReference>
<sequence>MRTATLLIAGFLVATVAPSVRGESTIDYATQIEPIFKDHCYSCHGESKGLGRVRLHTAEAIAESSEAHSDLLTAGKPDESELYERLVLPADNPKRMPKGGDPLSEKQIALVKQWITEGASYTSAAATEPAAEMATPAAPVERPEVSAATPEAIAAAEATGALVLPLYASSNELRVSFPSTRDQVSDETVAALLPLAPQIVELDLSGTAITDGCCESLEKFTNVDTLHLEKTAISDAAIPSLAAMQYLNYLNLHSTQVTDQAIKSLKSIPSLRKLYLWQTHVSYEATKGLEQAIPGLKVNLGWNHPGVVRERLNAELTRVEKQVADSAAAITEAEQALQAAKTENQAASERAAEIKKELEAIAKPATEGTPTQAP</sequence>
<name>A0A518AIM4_9BACT</name>
<reference evidence="7 8" key="1">
    <citation type="submission" date="2019-02" db="EMBL/GenBank/DDBJ databases">
        <title>Deep-cultivation of Planctomycetes and their phenomic and genomic characterization uncovers novel biology.</title>
        <authorList>
            <person name="Wiegand S."/>
            <person name="Jogler M."/>
            <person name="Boedeker C."/>
            <person name="Pinto D."/>
            <person name="Vollmers J."/>
            <person name="Rivas-Marin E."/>
            <person name="Kohn T."/>
            <person name="Peeters S.H."/>
            <person name="Heuer A."/>
            <person name="Rast P."/>
            <person name="Oberbeckmann S."/>
            <person name="Bunk B."/>
            <person name="Jeske O."/>
            <person name="Meyerdierks A."/>
            <person name="Storesund J.E."/>
            <person name="Kallscheuer N."/>
            <person name="Luecker S."/>
            <person name="Lage O.M."/>
            <person name="Pohl T."/>
            <person name="Merkel B.J."/>
            <person name="Hornburger P."/>
            <person name="Mueller R.-W."/>
            <person name="Bruemmer F."/>
            <person name="Labrenz M."/>
            <person name="Spormann A.M."/>
            <person name="Op den Camp H."/>
            <person name="Overmann J."/>
            <person name="Amann R."/>
            <person name="Jetten M.S.M."/>
            <person name="Mascher T."/>
            <person name="Medema M.H."/>
            <person name="Devos D.P."/>
            <person name="Kaster A.-K."/>
            <person name="Ovreas L."/>
            <person name="Rohde M."/>
            <person name="Galperin M.Y."/>
            <person name="Jogler C."/>
        </authorList>
    </citation>
    <scope>NUCLEOTIDE SEQUENCE [LARGE SCALE GENOMIC DNA]</scope>
    <source>
        <strain evidence="7 8">Pan181</strain>
    </source>
</reference>
<dbReference type="PANTHER" id="PTHR35889:SF3">
    <property type="entry name" value="F-BOX DOMAIN-CONTAINING PROTEIN"/>
    <property type="match status" value="1"/>
</dbReference>
<dbReference type="InterPro" id="IPR032675">
    <property type="entry name" value="LRR_dom_sf"/>
</dbReference>
<evidence type="ECO:0000313" key="7">
    <source>
        <dbReference type="EMBL" id="QDU54589.1"/>
    </source>
</evidence>
<dbReference type="Gene3D" id="1.10.760.10">
    <property type="entry name" value="Cytochrome c-like domain"/>
    <property type="match status" value="1"/>
</dbReference>
<dbReference type="InterPro" id="IPR009056">
    <property type="entry name" value="Cyt_c-like_dom"/>
</dbReference>
<evidence type="ECO:0000256" key="1">
    <source>
        <dbReference type="ARBA" id="ARBA00022617"/>
    </source>
</evidence>